<proteinExistence type="predicted"/>
<keyword evidence="1" id="KW-0472">Membrane</keyword>
<sequence length="74" mass="7732">MIGWVAMGAGVTGAMAGFSVLSLALGARTLAAGFALATIAASPLVGIGPALDWWRHRRPHRRRHATRPDSFPPG</sequence>
<accession>A0ABS1D3V9</accession>
<dbReference type="Proteomes" id="UP000697995">
    <property type="component" value="Unassembled WGS sequence"/>
</dbReference>
<protein>
    <submittedName>
        <fullName evidence="2">Uncharacterized protein</fullName>
    </submittedName>
</protein>
<evidence type="ECO:0000313" key="3">
    <source>
        <dbReference type="Proteomes" id="UP000697995"/>
    </source>
</evidence>
<feature type="transmembrane region" description="Helical" evidence="1">
    <location>
        <begin position="31"/>
        <end position="54"/>
    </location>
</feature>
<evidence type="ECO:0000256" key="1">
    <source>
        <dbReference type="SAM" id="Phobius"/>
    </source>
</evidence>
<gene>
    <name evidence="2" type="ORF">CKO45_24515</name>
</gene>
<name>A0ABS1D3V9_9PROT</name>
<keyword evidence="3" id="KW-1185">Reference proteome</keyword>
<feature type="transmembrane region" description="Helical" evidence="1">
    <location>
        <begin position="5"/>
        <end position="25"/>
    </location>
</feature>
<dbReference type="EMBL" id="NRSG01000293">
    <property type="protein sequence ID" value="MBK1661378.1"/>
    <property type="molecule type" value="Genomic_DNA"/>
</dbReference>
<comment type="caution">
    <text evidence="2">The sequence shown here is derived from an EMBL/GenBank/DDBJ whole genome shotgun (WGS) entry which is preliminary data.</text>
</comment>
<dbReference type="RefSeq" id="WP_133223226.1">
    <property type="nucleotide sequence ID" value="NZ_NRSG01000293.1"/>
</dbReference>
<keyword evidence="1" id="KW-1133">Transmembrane helix</keyword>
<organism evidence="2 3">
    <name type="scientific">Paracraurococcus ruber</name>
    <dbReference type="NCBI Taxonomy" id="77675"/>
    <lineage>
        <taxon>Bacteria</taxon>
        <taxon>Pseudomonadati</taxon>
        <taxon>Pseudomonadota</taxon>
        <taxon>Alphaproteobacteria</taxon>
        <taxon>Acetobacterales</taxon>
        <taxon>Roseomonadaceae</taxon>
        <taxon>Paracraurococcus</taxon>
    </lineage>
</organism>
<evidence type="ECO:0000313" key="2">
    <source>
        <dbReference type="EMBL" id="MBK1661378.1"/>
    </source>
</evidence>
<reference evidence="2 3" key="1">
    <citation type="journal article" date="2020" name="Microorganisms">
        <title>Osmotic Adaptation and Compatible Solute Biosynthesis of Phototrophic Bacteria as Revealed from Genome Analyses.</title>
        <authorList>
            <person name="Imhoff J.F."/>
            <person name="Rahn T."/>
            <person name="Kunzel S."/>
            <person name="Keller A."/>
            <person name="Neulinger S.C."/>
        </authorList>
    </citation>
    <scope>NUCLEOTIDE SEQUENCE [LARGE SCALE GENOMIC DNA]</scope>
    <source>
        <strain evidence="2 3">DSM 15382</strain>
    </source>
</reference>
<keyword evidence="1" id="KW-0812">Transmembrane</keyword>